<comment type="caution">
    <text evidence="2">The sequence shown here is derived from an EMBL/GenBank/DDBJ whole genome shotgun (WGS) entry which is preliminary data.</text>
</comment>
<evidence type="ECO:0000313" key="2">
    <source>
        <dbReference type="EMBL" id="KAI5060246.1"/>
    </source>
</evidence>
<reference evidence="2" key="1">
    <citation type="submission" date="2021-01" db="EMBL/GenBank/DDBJ databases">
        <title>Adiantum capillus-veneris genome.</title>
        <authorList>
            <person name="Fang Y."/>
            <person name="Liao Q."/>
        </authorList>
    </citation>
    <scope>NUCLEOTIDE SEQUENCE</scope>
    <source>
        <strain evidence="2">H3</strain>
        <tissue evidence="2">Leaf</tissue>
    </source>
</reference>
<feature type="compositionally biased region" description="Basic and acidic residues" evidence="1">
    <location>
        <begin position="1"/>
        <end position="21"/>
    </location>
</feature>
<gene>
    <name evidence="2" type="ORF">GOP47_0024666</name>
</gene>
<accession>A0A9D4U260</accession>
<dbReference type="AlphaFoldDB" id="A0A9D4U260"/>
<keyword evidence="3" id="KW-1185">Reference proteome</keyword>
<dbReference type="Proteomes" id="UP000886520">
    <property type="component" value="Chromosome 24"/>
</dbReference>
<sequence>MAKLCGGEKGEGERHKAEKQAEGYGCAGAGHKHEEGEDGPAQQIDCGGVREDAVGVDGIAQSGVVAIGNSEPGDGEGAIRQRKGTVRCEGRCGEGVALHKRPAACQCLRRAAVEHSHGHRHIDWVGGMHPKHARL</sequence>
<feature type="region of interest" description="Disordered" evidence="1">
    <location>
        <begin position="1"/>
        <end position="45"/>
    </location>
</feature>
<evidence type="ECO:0000256" key="1">
    <source>
        <dbReference type="SAM" id="MobiDB-lite"/>
    </source>
</evidence>
<protein>
    <submittedName>
        <fullName evidence="2">Uncharacterized protein</fullName>
    </submittedName>
</protein>
<organism evidence="2 3">
    <name type="scientific">Adiantum capillus-veneris</name>
    <name type="common">Maidenhair fern</name>
    <dbReference type="NCBI Taxonomy" id="13818"/>
    <lineage>
        <taxon>Eukaryota</taxon>
        <taxon>Viridiplantae</taxon>
        <taxon>Streptophyta</taxon>
        <taxon>Embryophyta</taxon>
        <taxon>Tracheophyta</taxon>
        <taxon>Polypodiopsida</taxon>
        <taxon>Polypodiidae</taxon>
        <taxon>Polypodiales</taxon>
        <taxon>Pteridineae</taxon>
        <taxon>Pteridaceae</taxon>
        <taxon>Vittarioideae</taxon>
        <taxon>Adiantum</taxon>
    </lineage>
</organism>
<evidence type="ECO:0000313" key="3">
    <source>
        <dbReference type="Proteomes" id="UP000886520"/>
    </source>
</evidence>
<proteinExistence type="predicted"/>
<dbReference type="EMBL" id="JABFUD020000024">
    <property type="protein sequence ID" value="KAI5060246.1"/>
    <property type="molecule type" value="Genomic_DNA"/>
</dbReference>
<name>A0A9D4U260_ADICA</name>